<evidence type="ECO:0000313" key="3">
    <source>
        <dbReference type="Proteomes" id="UP001472677"/>
    </source>
</evidence>
<gene>
    <name evidence="2" type="ORF">V6N12_050375</name>
</gene>
<protein>
    <submittedName>
        <fullName evidence="2">Uncharacterized protein</fullName>
    </submittedName>
</protein>
<dbReference type="EMBL" id="JBBPBM010000001">
    <property type="protein sequence ID" value="KAK8600522.1"/>
    <property type="molecule type" value="Genomic_DNA"/>
</dbReference>
<feature type="region of interest" description="Disordered" evidence="1">
    <location>
        <begin position="44"/>
        <end position="68"/>
    </location>
</feature>
<dbReference type="Proteomes" id="UP001472677">
    <property type="component" value="Unassembled WGS sequence"/>
</dbReference>
<proteinExistence type="predicted"/>
<comment type="caution">
    <text evidence="2">The sequence shown here is derived from an EMBL/GenBank/DDBJ whole genome shotgun (WGS) entry which is preliminary data.</text>
</comment>
<reference evidence="2 3" key="1">
    <citation type="journal article" date="2024" name="G3 (Bethesda)">
        <title>Genome assembly of Hibiscus sabdariffa L. provides insights into metabolisms of medicinal natural products.</title>
        <authorList>
            <person name="Kim T."/>
        </authorList>
    </citation>
    <scope>NUCLEOTIDE SEQUENCE [LARGE SCALE GENOMIC DNA]</scope>
    <source>
        <strain evidence="2">TK-2024</strain>
        <tissue evidence="2">Old leaves</tissue>
    </source>
</reference>
<sequence>MSTEISIGSEYYLEQPSIKSASREGRKDHTKVGFKAHALKSLLGDDKGDVSSETTGPARQKSRQEFRSRQSVLLCHWLIPKSK</sequence>
<evidence type="ECO:0000256" key="1">
    <source>
        <dbReference type="SAM" id="MobiDB-lite"/>
    </source>
</evidence>
<accession>A0ABR2GC85</accession>
<name>A0ABR2GC85_9ROSI</name>
<evidence type="ECO:0000313" key="2">
    <source>
        <dbReference type="EMBL" id="KAK8600522.1"/>
    </source>
</evidence>
<organism evidence="2 3">
    <name type="scientific">Hibiscus sabdariffa</name>
    <name type="common">roselle</name>
    <dbReference type="NCBI Taxonomy" id="183260"/>
    <lineage>
        <taxon>Eukaryota</taxon>
        <taxon>Viridiplantae</taxon>
        <taxon>Streptophyta</taxon>
        <taxon>Embryophyta</taxon>
        <taxon>Tracheophyta</taxon>
        <taxon>Spermatophyta</taxon>
        <taxon>Magnoliopsida</taxon>
        <taxon>eudicotyledons</taxon>
        <taxon>Gunneridae</taxon>
        <taxon>Pentapetalae</taxon>
        <taxon>rosids</taxon>
        <taxon>malvids</taxon>
        <taxon>Malvales</taxon>
        <taxon>Malvaceae</taxon>
        <taxon>Malvoideae</taxon>
        <taxon>Hibiscus</taxon>
    </lineage>
</organism>
<keyword evidence="3" id="KW-1185">Reference proteome</keyword>